<comment type="caution">
    <text evidence="2">The sequence shown here is derived from an EMBL/GenBank/DDBJ whole genome shotgun (WGS) entry which is preliminary data.</text>
</comment>
<accession>A0AAD4T937</accession>
<feature type="non-terminal residue" evidence="2">
    <location>
        <position position="57"/>
    </location>
</feature>
<proteinExistence type="predicted"/>
<dbReference type="EMBL" id="JAJJMB010003373">
    <property type="protein sequence ID" value="KAI3947954.1"/>
    <property type="molecule type" value="Genomic_DNA"/>
</dbReference>
<evidence type="ECO:0000313" key="2">
    <source>
        <dbReference type="EMBL" id="KAI3947954.1"/>
    </source>
</evidence>
<protein>
    <submittedName>
        <fullName evidence="2">Uncharacterized protein</fullName>
    </submittedName>
</protein>
<keyword evidence="3" id="KW-1185">Reference proteome</keyword>
<gene>
    <name evidence="2" type="ORF">MKW98_028034</name>
</gene>
<evidence type="ECO:0000256" key="1">
    <source>
        <dbReference type="SAM" id="MobiDB-lite"/>
    </source>
</evidence>
<name>A0AAD4T937_9MAGN</name>
<reference evidence="2" key="1">
    <citation type="submission" date="2022-04" db="EMBL/GenBank/DDBJ databases">
        <title>A functionally conserved STORR gene fusion in Papaver species that diverged 16.8 million years ago.</title>
        <authorList>
            <person name="Catania T."/>
        </authorList>
    </citation>
    <scope>NUCLEOTIDE SEQUENCE</scope>
    <source>
        <strain evidence="2">S-188037</strain>
    </source>
</reference>
<feature type="region of interest" description="Disordered" evidence="1">
    <location>
        <begin position="1"/>
        <end position="21"/>
    </location>
</feature>
<dbReference type="AlphaFoldDB" id="A0AAD4T937"/>
<evidence type="ECO:0000313" key="3">
    <source>
        <dbReference type="Proteomes" id="UP001202328"/>
    </source>
</evidence>
<sequence length="57" mass="6303">MMETSLFQKDNESSDPNMLTADNPDLNFLKYETLAIVTNNFIGSNKLGARVCGPAHK</sequence>
<organism evidence="2 3">
    <name type="scientific">Papaver atlanticum</name>
    <dbReference type="NCBI Taxonomy" id="357466"/>
    <lineage>
        <taxon>Eukaryota</taxon>
        <taxon>Viridiplantae</taxon>
        <taxon>Streptophyta</taxon>
        <taxon>Embryophyta</taxon>
        <taxon>Tracheophyta</taxon>
        <taxon>Spermatophyta</taxon>
        <taxon>Magnoliopsida</taxon>
        <taxon>Ranunculales</taxon>
        <taxon>Papaveraceae</taxon>
        <taxon>Papaveroideae</taxon>
        <taxon>Papaver</taxon>
    </lineage>
</organism>
<dbReference type="Proteomes" id="UP001202328">
    <property type="component" value="Unassembled WGS sequence"/>
</dbReference>